<sequence>EKSAKRNILTAAGIYSGCIGLGALLAARGKNSKTLQNISEAILAPGSKLLKNKKKADFVNKYFSIDFADNNGKFALSKGQLTSCVLVGGAGYFGASKDRGKQNFLETLFRFPLVGFYIICGNELLEKGFRKLLYKNNKCRDLINEKFEVPALKDLKEIALKKGGNFDEVYKKLLKQKCMIAGVPLLFGIGVMGFFIAGTSNLFTKYRYNKEMKQA</sequence>
<dbReference type="AlphaFoldDB" id="A0A9D1EX52"/>
<comment type="caution">
    <text evidence="2">The sequence shown here is derived from an EMBL/GenBank/DDBJ whole genome shotgun (WGS) entry which is preliminary data.</text>
</comment>
<evidence type="ECO:0000313" key="3">
    <source>
        <dbReference type="Proteomes" id="UP000823928"/>
    </source>
</evidence>
<name>A0A9D1EX52_9BACT</name>
<keyword evidence="1" id="KW-0472">Membrane</keyword>
<dbReference type="EMBL" id="DVIU01000060">
    <property type="protein sequence ID" value="HIS35563.1"/>
    <property type="molecule type" value="Genomic_DNA"/>
</dbReference>
<keyword evidence="1" id="KW-0812">Transmembrane</keyword>
<reference evidence="2" key="1">
    <citation type="submission" date="2020-10" db="EMBL/GenBank/DDBJ databases">
        <authorList>
            <person name="Gilroy R."/>
        </authorList>
    </citation>
    <scope>NUCLEOTIDE SEQUENCE</scope>
    <source>
        <strain evidence="2">6276</strain>
    </source>
</reference>
<reference evidence="2" key="2">
    <citation type="journal article" date="2021" name="PeerJ">
        <title>Extensive microbial diversity within the chicken gut microbiome revealed by metagenomics and culture.</title>
        <authorList>
            <person name="Gilroy R."/>
            <person name="Ravi A."/>
            <person name="Getino M."/>
            <person name="Pursley I."/>
            <person name="Horton D.L."/>
            <person name="Alikhan N.F."/>
            <person name="Baker D."/>
            <person name="Gharbi K."/>
            <person name="Hall N."/>
            <person name="Watson M."/>
            <person name="Adriaenssens E.M."/>
            <person name="Foster-Nyarko E."/>
            <person name="Jarju S."/>
            <person name="Secka A."/>
            <person name="Antonio M."/>
            <person name="Oren A."/>
            <person name="Chaudhuri R.R."/>
            <person name="La Ragione R."/>
            <person name="Hildebrand F."/>
            <person name="Pallen M.J."/>
        </authorList>
    </citation>
    <scope>NUCLEOTIDE SEQUENCE</scope>
    <source>
        <strain evidence="2">6276</strain>
    </source>
</reference>
<gene>
    <name evidence="2" type="ORF">IAC10_02880</name>
</gene>
<feature type="transmembrane region" description="Helical" evidence="1">
    <location>
        <begin position="7"/>
        <end position="27"/>
    </location>
</feature>
<feature type="transmembrane region" description="Helical" evidence="1">
    <location>
        <begin position="179"/>
        <end position="203"/>
    </location>
</feature>
<dbReference type="Proteomes" id="UP000823928">
    <property type="component" value="Unassembled WGS sequence"/>
</dbReference>
<evidence type="ECO:0000313" key="2">
    <source>
        <dbReference type="EMBL" id="HIS35563.1"/>
    </source>
</evidence>
<protein>
    <submittedName>
        <fullName evidence="2">Uncharacterized protein</fullName>
    </submittedName>
</protein>
<organism evidence="2 3">
    <name type="scientific">Candidatus Scatousia excrementigallinarum</name>
    <dbReference type="NCBI Taxonomy" id="2840935"/>
    <lineage>
        <taxon>Bacteria</taxon>
        <taxon>Candidatus Scatousia</taxon>
    </lineage>
</organism>
<accession>A0A9D1EX52</accession>
<evidence type="ECO:0000256" key="1">
    <source>
        <dbReference type="SAM" id="Phobius"/>
    </source>
</evidence>
<keyword evidence="1" id="KW-1133">Transmembrane helix</keyword>
<feature type="non-terminal residue" evidence="2">
    <location>
        <position position="1"/>
    </location>
</feature>
<proteinExistence type="predicted"/>